<name>A0A443Z0C6_9SPHI</name>
<dbReference type="GO" id="GO:0016491">
    <property type="term" value="F:oxidoreductase activity"/>
    <property type="evidence" value="ECO:0007669"/>
    <property type="project" value="InterPro"/>
</dbReference>
<dbReference type="EMBL" id="SAYW01000001">
    <property type="protein sequence ID" value="RWU09919.1"/>
    <property type="molecule type" value="Genomic_DNA"/>
</dbReference>
<keyword evidence="3" id="KW-1185">Reference proteome</keyword>
<evidence type="ECO:0000259" key="1">
    <source>
        <dbReference type="PROSITE" id="PS51384"/>
    </source>
</evidence>
<comment type="caution">
    <text evidence="2">The sequence shown here is derived from an EMBL/GenBank/DDBJ whole genome shotgun (WGS) entry which is preliminary data.</text>
</comment>
<proteinExistence type="predicted"/>
<dbReference type="InterPro" id="IPR008333">
    <property type="entry name" value="Cbr1-like_FAD-bd_dom"/>
</dbReference>
<feature type="domain" description="FAD-binding FR-type" evidence="1">
    <location>
        <begin position="18"/>
        <end position="116"/>
    </location>
</feature>
<organism evidence="2 3">
    <name type="scientific">Pedobacter chitinilyticus</name>
    <dbReference type="NCBI Taxonomy" id="2233776"/>
    <lineage>
        <taxon>Bacteria</taxon>
        <taxon>Pseudomonadati</taxon>
        <taxon>Bacteroidota</taxon>
        <taxon>Sphingobacteriia</taxon>
        <taxon>Sphingobacteriales</taxon>
        <taxon>Sphingobacteriaceae</taxon>
        <taxon>Pedobacter</taxon>
    </lineage>
</organism>
<dbReference type="Pfam" id="PF00970">
    <property type="entry name" value="FAD_binding_6"/>
    <property type="match status" value="1"/>
</dbReference>
<dbReference type="InterPro" id="IPR017927">
    <property type="entry name" value="FAD-bd_FR_type"/>
</dbReference>
<gene>
    <name evidence="2" type="ORF">DPV69_00815</name>
</gene>
<dbReference type="RefSeq" id="WP_113645398.1">
    <property type="nucleotide sequence ID" value="NZ_QMHN01000001.1"/>
</dbReference>
<dbReference type="Proteomes" id="UP000284120">
    <property type="component" value="Unassembled WGS sequence"/>
</dbReference>
<protein>
    <submittedName>
        <fullName evidence="2">Siderophore-interacting protein</fullName>
    </submittedName>
</protein>
<dbReference type="InterPro" id="IPR017938">
    <property type="entry name" value="Riboflavin_synthase-like_b-brl"/>
</dbReference>
<dbReference type="OrthoDB" id="9814826at2"/>
<evidence type="ECO:0000313" key="3">
    <source>
        <dbReference type="Proteomes" id="UP000284120"/>
    </source>
</evidence>
<dbReference type="SUPFAM" id="SSF63380">
    <property type="entry name" value="Riboflavin synthase domain-like"/>
    <property type="match status" value="1"/>
</dbReference>
<reference evidence="2 3" key="1">
    <citation type="submission" date="2018-06" db="EMBL/GenBank/DDBJ databases">
        <title>Pedobacter endophyticus sp. nov., an endophytic bacterium isolated from a leaf of Triticum aestivum.</title>
        <authorList>
            <person name="Zhang L."/>
        </authorList>
    </citation>
    <scope>NUCLEOTIDE SEQUENCE [LARGE SCALE GENOMIC DNA]</scope>
    <source>
        <strain evidence="2 3">CM134L-2</strain>
    </source>
</reference>
<evidence type="ECO:0000313" key="2">
    <source>
        <dbReference type="EMBL" id="RWU09919.1"/>
    </source>
</evidence>
<dbReference type="PROSITE" id="PS51384">
    <property type="entry name" value="FAD_FR"/>
    <property type="match status" value="1"/>
</dbReference>
<dbReference type="AlphaFoldDB" id="A0A443Z0C6"/>
<sequence length="238" mass="27131">MPSAPKWLFDVVERLLLPNVPLMKVSMSEYLSPSIKKIQFKGTFDSLQFQVGSYLDFRVSDTEARRYTVSYIDPQKETLEFIVHLHGKGQGRQFMEDLKVGDKVVVSAPRAHKCYEKSFKKYLIFGDETSLALACAFLPVLINNHHQFHFYFELAQVNQHVPKLLGIPNYTVFAKDGSFLNENWISNLPIFQGPTSNDTTFVLTGNAKSVQAFKKVIKNSTKAKIFSHGYWLEGKKGL</sequence>
<dbReference type="Gene3D" id="2.40.30.10">
    <property type="entry name" value="Translation factors"/>
    <property type="match status" value="1"/>
</dbReference>
<accession>A0A443Z0C6</accession>